<reference evidence="4" key="1">
    <citation type="journal article" date="2019" name="Int. J. Syst. Evol. Microbiol.">
        <title>The Global Catalogue of Microorganisms (GCM) 10K type strain sequencing project: providing services to taxonomists for standard genome sequencing and annotation.</title>
        <authorList>
            <consortium name="The Broad Institute Genomics Platform"/>
            <consortium name="The Broad Institute Genome Sequencing Center for Infectious Disease"/>
            <person name="Wu L."/>
            <person name="Ma J."/>
        </authorList>
    </citation>
    <scope>NUCLEOTIDE SEQUENCE [LARGE SCALE GENOMIC DNA]</scope>
    <source>
        <strain evidence="4">CCUG 60023</strain>
    </source>
</reference>
<evidence type="ECO:0000313" key="4">
    <source>
        <dbReference type="Proteomes" id="UP001597101"/>
    </source>
</evidence>
<proteinExistence type="predicted"/>
<dbReference type="Proteomes" id="UP001597101">
    <property type="component" value="Unassembled WGS sequence"/>
</dbReference>
<dbReference type="InterPro" id="IPR005180">
    <property type="entry name" value="DUF302"/>
</dbReference>
<evidence type="ECO:0000259" key="2">
    <source>
        <dbReference type="Pfam" id="PF03625"/>
    </source>
</evidence>
<organism evidence="3 4">
    <name type="scientific">Pseudahrensia aquimaris</name>
    <dbReference type="NCBI Taxonomy" id="744461"/>
    <lineage>
        <taxon>Bacteria</taxon>
        <taxon>Pseudomonadati</taxon>
        <taxon>Pseudomonadota</taxon>
        <taxon>Alphaproteobacteria</taxon>
        <taxon>Hyphomicrobiales</taxon>
        <taxon>Ahrensiaceae</taxon>
        <taxon>Pseudahrensia</taxon>
    </lineage>
</organism>
<dbReference type="Gene3D" id="3.30.310.70">
    <property type="entry name" value="TT1751-like domain"/>
    <property type="match status" value="1"/>
</dbReference>
<dbReference type="EMBL" id="JBHTJV010000009">
    <property type="protein sequence ID" value="MFD0916685.1"/>
    <property type="molecule type" value="Genomic_DNA"/>
</dbReference>
<comment type="caution">
    <text evidence="3">The sequence shown here is derived from an EMBL/GenBank/DDBJ whole genome shotgun (WGS) entry which is preliminary data.</text>
</comment>
<evidence type="ECO:0000256" key="1">
    <source>
        <dbReference type="SAM" id="SignalP"/>
    </source>
</evidence>
<sequence>MPRSLTNSAAALAFATSTLVLSAPASAMDGWIEKASPHSVEKTVMQLTAAIEKAGAKVFAVIDHQAGAKSVGLDMPATTLVLFGNPKIGTPIMQANPMAAHDLPIRVLVWSKDGQTQMAALAPETFKTRYGVDPAMKPLQMMQGAVGKFMDAAAQ</sequence>
<name>A0ABW3FIF4_9HYPH</name>
<evidence type="ECO:0000313" key="3">
    <source>
        <dbReference type="EMBL" id="MFD0916685.1"/>
    </source>
</evidence>
<dbReference type="PANTHER" id="PTHR38342">
    <property type="entry name" value="SLR5037 PROTEIN"/>
    <property type="match status" value="1"/>
</dbReference>
<dbReference type="CDD" id="cd14797">
    <property type="entry name" value="DUF302"/>
    <property type="match status" value="1"/>
</dbReference>
<feature type="chain" id="PRO_5046675628" evidence="1">
    <location>
        <begin position="28"/>
        <end position="155"/>
    </location>
</feature>
<dbReference type="RefSeq" id="WP_377212541.1">
    <property type="nucleotide sequence ID" value="NZ_JBHTJV010000009.1"/>
</dbReference>
<keyword evidence="4" id="KW-1185">Reference proteome</keyword>
<accession>A0ABW3FIF4</accession>
<dbReference type="InterPro" id="IPR035923">
    <property type="entry name" value="TT1751-like_sf"/>
</dbReference>
<gene>
    <name evidence="3" type="ORF">ACFQ14_09725</name>
</gene>
<keyword evidence="1" id="KW-0732">Signal</keyword>
<dbReference type="SUPFAM" id="SSF103247">
    <property type="entry name" value="TT1751-like"/>
    <property type="match status" value="1"/>
</dbReference>
<feature type="domain" description="DUF302" evidence="2">
    <location>
        <begin position="62"/>
        <end position="123"/>
    </location>
</feature>
<protein>
    <submittedName>
        <fullName evidence="3">DUF302 domain-containing protein</fullName>
    </submittedName>
</protein>
<dbReference type="PANTHER" id="PTHR38342:SF2">
    <property type="entry name" value="INNER MEMBRANE OR EXPORTED"/>
    <property type="match status" value="1"/>
</dbReference>
<dbReference type="Pfam" id="PF03625">
    <property type="entry name" value="DUF302"/>
    <property type="match status" value="1"/>
</dbReference>
<feature type="signal peptide" evidence="1">
    <location>
        <begin position="1"/>
        <end position="27"/>
    </location>
</feature>